<gene>
    <name evidence="1" type="ORF">COZ82_00530</name>
</gene>
<reference evidence="2" key="1">
    <citation type="submission" date="2017-09" db="EMBL/GenBank/DDBJ databases">
        <title>Depth-based differentiation of microbial function through sediment-hosted aquifers and enrichment of novel symbionts in the deep terrestrial subsurface.</title>
        <authorList>
            <person name="Probst A.J."/>
            <person name="Ladd B."/>
            <person name="Jarett J.K."/>
            <person name="Geller-Mcgrath D.E."/>
            <person name="Sieber C.M.K."/>
            <person name="Emerson J.B."/>
            <person name="Anantharaman K."/>
            <person name="Thomas B.C."/>
            <person name="Malmstrom R."/>
            <person name="Stieglmeier M."/>
            <person name="Klingl A."/>
            <person name="Woyke T."/>
            <person name="Ryan C.M."/>
            <person name="Banfield J.F."/>
        </authorList>
    </citation>
    <scope>NUCLEOTIDE SEQUENCE [LARGE SCALE GENOMIC DNA]</scope>
</reference>
<evidence type="ECO:0000313" key="2">
    <source>
        <dbReference type="Proteomes" id="UP000230837"/>
    </source>
</evidence>
<dbReference type="AlphaFoldDB" id="A0A2M7IPI9"/>
<dbReference type="Proteomes" id="UP000230837">
    <property type="component" value="Unassembled WGS sequence"/>
</dbReference>
<accession>A0A2M7IPI9</accession>
<sequence>MTQIIPHNIEVCTLNKMVSCLARKARQDRTSRNDWSWRKIRQTLASLAFDVVVAPRVGVEAKESEVKALK</sequence>
<dbReference type="EMBL" id="PFHR01000032">
    <property type="protein sequence ID" value="PIW97262.1"/>
    <property type="molecule type" value="Genomic_DNA"/>
</dbReference>
<comment type="caution">
    <text evidence="1">The sequence shown here is derived from an EMBL/GenBank/DDBJ whole genome shotgun (WGS) entry which is preliminary data.</text>
</comment>
<evidence type="ECO:0000313" key="1">
    <source>
        <dbReference type="EMBL" id="PIW97262.1"/>
    </source>
</evidence>
<protein>
    <submittedName>
        <fullName evidence="1">Uncharacterized protein</fullName>
    </submittedName>
</protein>
<name>A0A2M7IPI9_9BACT</name>
<proteinExistence type="predicted"/>
<organism evidence="1 2">
    <name type="scientific">Candidatus Kaiserbacteria bacterium CG_4_8_14_3_um_filter_38_9</name>
    <dbReference type="NCBI Taxonomy" id="1974599"/>
    <lineage>
        <taxon>Bacteria</taxon>
        <taxon>Candidatus Kaiseribacteriota</taxon>
    </lineage>
</organism>